<dbReference type="InterPro" id="IPR004879">
    <property type="entry name" value="Ssp411-like_TRX"/>
</dbReference>
<dbReference type="SUPFAM" id="SSF48208">
    <property type="entry name" value="Six-hairpin glycosidases"/>
    <property type="match status" value="1"/>
</dbReference>
<organism evidence="3 4">
    <name type="scientific">Halalkalicoccus tibetensis</name>
    <dbReference type="NCBI Taxonomy" id="175632"/>
    <lineage>
        <taxon>Archaea</taxon>
        <taxon>Methanobacteriati</taxon>
        <taxon>Methanobacteriota</taxon>
        <taxon>Stenosarchaea group</taxon>
        <taxon>Halobacteria</taxon>
        <taxon>Halobacteriales</taxon>
        <taxon>Halococcaceae</taxon>
        <taxon>Halalkalicoccus</taxon>
    </lineage>
</organism>
<accession>A0ABD5V3S5</accession>
<sequence>MDDARSAIEWHSWEEGFAAARERDVPVVLFLSATWCADCAEMEEKTFGNPQIRANLEEFVPVKVDADRRPRVRDRYNMGGFPSVVFCTPDGEILTGATQLGIEGLRSVLERVRGVWSDRGSEAGRIPRALRDSEPPAGTLEAGIEGSLLGRLEAAFDDEYGGWGDAPKFPMPRTIEFALKRDRAAARRTLEAVRTHLHDDYEGGFFRYAENRDWSEISHEKLTDENAALCRAFANAYLATGEEAYRETAGRTAKYLTTTLWTGEAFAGSQAPGPDDSYGAPEDRTGPPVDETVYAGRNALAIEALLTYHAYTDDAEAKRFAERALGALEELIDGGSVAHHSGGDRDALADQARTLRALTTAREVLGSEAALETAQEVADYTIETLQDDNGAFRDGPAAGEGLLSYPLYPIDTAAELADGLLDLAVLADDEEYREAARGALSAFAGAGDRMGPQLAGYGTAVSRLVGEPLVIRVGEPAGSDLHRAALRIADHEAVIVPGADCEGAVASAGKRTAEPAPSPVDLERAVSALVGAGAAE</sequence>
<feature type="region of interest" description="Disordered" evidence="1">
    <location>
        <begin position="266"/>
        <end position="287"/>
    </location>
</feature>
<gene>
    <name evidence="3" type="ORF">ACFQGH_10835</name>
</gene>
<keyword evidence="4" id="KW-1185">Reference proteome</keyword>
<protein>
    <submittedName>
        <fullName evidence="3">DUF255 domain-containing protein</fullName>
    </submittedName>
</protein>
<dbReference type="AlphaFoldDB" id="A0ABD5V3S5"/>
<dbReference type="InterPro" id="IPR008928">
    <property type="entry name" value="6-hairpin_glycosidase_sf"/>
</dbReference>
<evidence type="ECO:0000256" key="1">
    <source>
        <dbReference type="SAM" id="MobiDB-lite"/>
    </source>
</evidence>
<dbReference type="PANTHER" id="PTHR42899">
    <property type="entry name" value="SPERMATOGENESIS-ASSOCIATED PROTEIN 20"/>
    <property type="match status" value="1"/>
</dbReference>
<comment type="caution">
    <text evidence="3">The sequence shown here is derived from an EMBL/GenBank/DDBJ whole genome shotgun (WGS) entry which is preliminary data.</text>
</comment>
<dbReference type="PANTHER" id="PTHR42899:SF1">
    <property type="entry name" value="SPERMATOGENESIS-ASSOCIATED PROTEIN 20"/>
    <property type="match status" value="1"/>
</dbReference>
<dbReference type="EMBL" id="JBHSXQ010000003">
    <property type="protein sequence ID" value="MFC6905689.1"/>
    <property type="molecule type" value="Genomic_DNA"/>
</dbReference>
<reference evidence="3 4" key="1">
    <citation type="journal article" date="2019" name="Int. J. Syst. Evol. Microbiol.">
        <title>The Global Catalogue of Microorganisms (GCM) 10K type strain sequencing project: providing services to taxonomists for standard genome sequencing and annotation.</title>
        <authorList>
            <consortium name="The Broad Institute Genomics Platform"/>
            <consortium name="The Broad Institute Genome Sequencing Center for Infectious Disease"/>
            <person name="Wu L."/>
            <person name="Ma J."/>
        </authorList>
    </citation>
    <scope>NUCLEOTIDE SEQUENCE [LARGE SCALE GENOMIC DNA]</scope>
    <source>
        <strain evidence="3 4">CGMCC 1.3240</strain>
    </source>
</reference>
<evidence type="ECO:0000259" key="2">
    <source>
        <dbReference type="Pfam" id="PF03190"/>
    </source>
</evidence>
<dbReference type="RefSeq" id="WP_340604213.1">
    <property type="nucleotide sequence ID" value="NZ_JBBMXV010000003.1"/>
</dbReference>
<dbReference type="Gene3D" id="3.40.30.10">
    <property type="entry name" value="Glutaredoxin"/>
    <property type="match status" value="1"/>
</dbReference>
<dbReference type="Gene3D" id="1.50.10.20">
    <property type="match status" value="1"/>
</dbReference>
<name>A0ABD5V3S5_9EURY</name>
<feature type="domain" description="Spermatogenesis-associated protein 20-like TRX" evidence="2">
    <location>
        <begin position="4"/>
        <end position="122"/>
    </location>
</feature>
<dbReference type="Proteomes" id="UP001596312">
    <property type="component" value="Unassembled WGS sequence"/>
</dbReference>
<dbReference type="InterPro" id="IPR024705">
    <property type="entry name" value="Ssp411"/>
</dbReference>
<dbReference type="InterPro" id="IPR036249">
    <property type="entry name" value="Thioredoxin-like_sf"/>
</dbReference>
<proteinExistence type="predicted"/>
<evidence type="ECO:0000313" key="3">
    <source>
        <dbReference type="EMBL" id="MFC6905689.1"/>
    </source>
</evidence>
<evidence type="ECO:0000313" key="4">
    <source>
        <dbReference type="Proteomes" id="UP001596312"/>
    </source>
</evidence>
<dbReference type="SUPFAM" id="SSF52833">
    <property type="entry name" value="Thioredoxin-like"/>
    <property type="match status" value="1"/>
</dbReference>
<dbReference type="Pfam" id="PF03190">
    <property type="entry name" value="Thioredox_DsbH"/>
    <property type="match status" value="1"/>
</dbReference>